<keyword evidence="3" id="KW-1185">Reference proteome</keyword>
<dbReference type="InterPro" id="IPR004509">
    <property type="entry name" value="Competence_ComEA_HhH"/>
</dbReference>
<organism evidence="2 3">
    <name type="scientific">Pantoea anthophila</name>
    <dbReference type="NCBI Taxonomy" id="470931"/>
    <lineage>
        <taxon>Bacteria</taxon>
        <taxon>Pseudomonadati</taxon>
        <taxon>Pseudomonadota</taxon>
        <taxon>Gammaproteobacteria</taxon>
        <taxon>Enterobacterales</taxon>
        <taxon>Erwiniaceae</taxon>
        <taxon>Pantoea</taxon>
    </lineage>
</organism>
<dbReference type="PANTHER" id="PTHR21180:SF32">
    <property type="entry name" value="ENDONUCLEASE_EXONUCLEASE_PHOSPHATASE FAMILY DOMAIN-CONTAINING PROTEIN 1"/>
    <property type="match status" value="1"/>
</dbReference>
<keyword evidence="1" id="KW-0732">Signal</keyword>
<dbReference type="NCBIfam" id="TIGR00426">
    <property type="entry name" value="competence protein ComEA helix-hairpin-helix repeat region"/>
    <property type="match status" value="1"/>
</dbReference>
<keyword evidence="2" id="KW-0238">DNA-binding</keyword>
<evidence type="ECO:0000256" key="1">
    <source>
        <dbReference type="SAM" id="SignalP"/>
    </source>
</evidence>
<dbReference type="RefSeq" id="WP_033736593.1">
    <property type="nucleotide sequence ID" value="NZ_CP122311.1"/>
</dbReference>
<dbReference type="Pfam" id="PF12836">
    <property type="entry name" value="HHH_3"/>
    <property type="match status" value="1"/>
</dbReference>
<dbReference type="Gene3D" id="1.10.150.280">
    <property type="entry name" value="AF1531-like domain"/>
    <property type="match status" value="1"/>
</dbReference>
<dbReference type="InterPro" id="IPR010994">
    <property type="entry name" value="RuvA_2-like"/>
</dbReference>
<dbReference type="Proteomes" id="UP000316142">
    <property type="component" value="Unassembled WGS sequence"/>
</dbReference>
<feature type="signal peptide" evidence="1">
    <location>
        <begin position="1"/>
        <end position="26"/>
    </location>
</feature>
<name>A0ABY2ZBA0_9GAMM</name>
<sequence length="117" mass="12058">MAKHEVVALYLSLALGGAFCHSSVAAAPDPASTSISQNALPAPEKAISDVAQPGQVSINDATAEQLSAVMNGVGLKKAQAIVSYREQYGPFSAIQQLSEVPGIGNALIERNAGRLKL</sequence>
<proteinExistence type="predicted"/>
<evidence type="ECO:0000313" key="3">
    <source>
        <dbReference type="Proteomes" id="UP000316142"/>
    </source>
</evidence>
<dbReference type="GO" id="GO:0003677">
    <property type="term" value="F:DNA binding"/>
    <property type="evidence" value="ECO:0007669"/>
    <property type="project" value="UniProtKB-KW"/>
</dbReference>
<dbReference type="EMBL" id="VHIZ01000036">
    <property type="protein sequence ID" value="TPV29565.1"/>
    <property type="molecule type" value="Genomic_DNA"/>
</dbReference>
<evidence type="ECO:0000313" key="2">
    <source>
        <dbReference type="EMBL" id="TPV29565.1"/>
    </source>
</evidence>
<protein>
    <submittedName>
        <fullName evidence="2">ComEA family DNA-binding protein</fullName>
    </submittedName>
</protein>
<gene>
    <name evidence="2" type="ORF">FJW00_06445</name>
</gene>
<feature type="chain" id="PRO_5045227906" evidence="1">
    <location>
        <begin position="27"/>
        <end position="117"/>
    </location>
</feature>
<dbReference type="PANTHER" id="PTHR21180">
    <property type="entry name" value="ENDONUCLEASE/EXONUCLEASE/PHOSPHATASE FAMILY DOMAIN-CONTAINING PROTEIN 1"/>
    <property type="match status" value="1"/>
</dbReference>
<dbReference type="InterPro" id="IPR051675">
    <property type="entry name" value="Endo/Exo/Phosphatase_dom_1"/>
</dbReference>
<dbReference type="SUPFAM" id="SSF47781">
    <property type="entry name" value="RuvA domain 2-like"/>
    <property type="match status" value="1"/>
</dbReference>
<accession>A0ABY2ZBA0</accession>
<reference evidence="2 3" key="1">
    <citation type="submission" date="2019-06" db="EMBL/GenBank/DDBJ databases">
        <title>Taxogenomics and systematics of the genus Pantoea.</title>
        <authorList>
            <person name="Tambong J.T."/>
        </authorList>
    </citation>
    <scope>NUCLEOTIDE SEQUENCE [LARGE SCALE GENOMIC DNA]</scope>
    <source>
        <strain evidence="2 3">LMG 2558</strain>
    </source>
</reference>
<comment type="caution">
    <text evidence="2">The sequence shown here is derived from an EMBL/GenBank/DDBJ whole genome shotgun (WGS) entry which is preliminary data.</text>
</comment>